<dbReference type="RefSeq" id="WP_262067177.1">
    <property type="nucleotide sequence ID" value="NZ_JAMXOD010000025.1"/>
</dbReference>
<evidence type="ECO:0008006" key="3">
    <source>
        <dbReference type="Google" id="ProtNLM"/>
    </source>
</evidence>
<organism evidence="1 2">
    <name type="scientific">Aequitasia blattaphilus</name>
    <dbReference type="NCBI Taxonomy" id="2949332"/>
    <lineage>
        <taxon>Bacteria</taxon>
        <taxon>Bacillati</taxon>
        <taxon>Bacillota</taxon>
        <taxon>Clostridia</taxon>
        <taxon>Lachnospirales</taxon>
        <taxon>Lachnospiraceae</taxon>
        <taxon>Aequitasia</taxon>
    </lineage>
</organism>
<dbReference type="EMBL" id="JAMZFW010000025">
    <property type="protein sequence ID" value="MCP1103404.1"/>
    <property type="molecule type" value="Genomic_DNA"/>
</dbReference>
<proteinExistence type="predicted"/>
<evidence type="ECO:0000313" key="1">
    <source>
        <dbReference type="EMBL" id="MCP1103404.1"/>
    </source>
</evidence>
<protein>
    <recommendedName>
        <fullName evidence="3">Tetratricopeptide repeat protein</fullName>
    </recommendedName>
</protein>
<dbReference type="InterPro" id="IPR011990">
    <property type="entry name" value="TPR-like_helical_dom_sf"/>
</dbReference>
<sequence length="257" mass="30541">MASLILCHPKRAKHPYEITRIHKKIYTIEELCYYLCNHLYLVDSTIMNHQLCSWIDRELELNSLARGLKFYLTRNASIEQFIMEILEKSNIYSERELYQMQATLETLKNQKDVEREKYKGDTLFDSKEYEAAILVYQSILKKEWDTTVKKEFYGHIHASLGSCFGRLFLYDEAVRNYKEAVALTDDDLGIIKAYLYSCKQVYTPQEYTKMLSNNSLYLSIDGKIKEETQEWRKQANLDVSTEDVRSWRQVYRKIDSH</sequence>
<accession>A0ABT1ECM3</accession>
<name>A0ABT1ECM3_9FIRM</name>
<gene>
    <name evidence="1" type="ORF">NK125_13435</name>
</gene>
<dbReference type="SUPFAM" id="SSF48452">
    <property type="entry name" value="TPR-like"/>
    <property type="match status" value="1"/>
</dbReference>
<keyword evidence="2" id="KW-1185">Reference proteome</keyword>
<dbReference type="Gene3D" id="1.25.40.10">
    <property type="entry name" value="Tetratricopeptide repeat domain"/>
    <property type="match status" value="1"/>
</dbReference>
<reference evidence="1 2" key="1">
    <citation type="journal article" date="2022" name="Genome Biol. Evol.">
        <title>Host diet, physiology and behaviors set the stage for Lachnospiraceae cladogenesis.</title>
        <authorList>
            <person name="Vera-Ponce De Leon A."/>
            <person name="Schneider M."/>
            <person name="Jahnes B.C."/>
            <person name="Sadowski V."/>
            <person name="Camuy-Velez L.A."/>
            <person name="Duan J."/>
            <person name="Sabree Z.L."/>
        </authorList>
    </citation>
    <scope>NUCLEOTIDE SEQUENCE [LARGE SCALE GENOMIC DNA]</scope>
    <source>
        <strain evidence="1 2">PAL113</strain>
    </source>
</reference>
<comment type="caution">
    <text evidence="1">The sequence shown here is derived from an EMBL/GenBank/DDBJ whole genome shotgun (WGS) entry which is preliminary data.</text>
</comment>
<dbReference type="Proteomes" id="UP001523566">
    <property type="component" value="Unassembled WGS sequence"/>
</dbReference>
<evidence type="ECO:0000313" key="2">
    <source>
        <dbReference type="Proteomes" id="UP001523566"/>
    </source>
</evidence>